<feature type="transmembrane region" description="Helical" evidence="9">
    <location>
        <begin position="179"/>
        <end position="204"/>
    </location>
</feature>
<dbReference type="PROSITE" id="PS50113">
    <property type="entry name" value="PAC"/>
    <property type="match status" value="1"/>
</dbReference>
<evidence type="ECO:0000313" key="13">
    <source>
        <dbReference type="Proteomes" id="UP000483379"/>
    </source>
</evidence>
<dbReference type="InterPro" id="IPR036890">
    <property type="entry name" value="HATPase_C_sf"/>
</dbReference>
<dbReference type="RefSeq" id="WP_164456468.1">
    <property type="nucleotide sequence ID" value="NZ_JAAIJQ010000157.1"/>
</dbReference>
<keyword evidence="5" id="KW-0547">Nucleotide-binding</keyword>
<dbReference type="InterPro" id="IPR035965">
    <property type="entry name" value="PAS-like_dom_sf"/>
</dbReference>
<dbReference type="PROSITE" id="PS50109">
    <property type="entry name" value="HIS_KIN"/>
    <property type="match status" value="1"/>
</dbReference>
<comment type="caution">
    <text evidence="12">The sequence shown here is derived from an EMBL/GenBank/DDBJ whole genome shotgun (WGS) entry which is preliminary data.</text>
</comment>
<keyword evidence="9" id="KW-0472">Membrane</keyword>
<feature type="transmembrane region" description="Helical" evidence="9">
    <location>
        <begin position="210"/>
        <end position="229"/>
    </location>
</feature>
<dbReference type="CDD" id="cd00130">
    <property type="entry name" value="PAS"/>
    <property type="match status" value="1"/>
</dbReference>
<proteinExistence type="predicted"/>
<organism evidence="12 13">
    <name type="scientific">Thiorhodococcus minor</name>
    <dbReference type="NCBI Taxonomy" id="57489"/>
    <lineage>
        <taxon>Bacteria</taxon>
        <taxon>Pseudomonadati</taxon>
        <taxon>Pseudomonadota</taxon>
        <taxon>Gammaproteobacteria</taxon>
        <taxon>Chromatiales</taxon>
        <taxon>Chromatiaceae</taxon>
        <taxon>Thiorhodococcus</taxon>
    </lineage>
</organism>
<evidence type="ECO:0000256" key="5">
    <source>
        <dbReference type="ARBA" id="ARBA00022741"/>
    </source>
</evidence>
<feature type="domain" description="Histidine kinase" evidence="10">
    <location>
        <begin position="387"/>
        <end position="603"/>
    </location>
</feature>
<dbReference type="Pfam" id="PF08447">
    <property type="entry name" value="PAS_3"/>
    <property type="match status" value="1"/>
</dbReference>
<dbReference type="SMART" id="SM00388">
    <property type="entry name" value="HisKA"/>
    <property type="match status" value="1"/>
</dbReference>
<gene>
    <name evidence="12" type="ORF">G3446_25395</name>
</gene>
<comment type="catalytic activity">
    <reaction evidence="1">
        <text>ATP + protein L-histidine = ADP + protein N-phospho-L-histidine.</text>
        <dbReference type="EC" id="2.7.13.3"/>
    </reaction>
</comment>
<dbReference type="SMART" id="SM00387">
    <property type="entry name" value="HATPase_c"/>
    <property type="match status" value="1"/>
</dbReference>
<keyword evidence="3" id="KW-0597">Phosphoprotein</keyword>
<protein>
    <recommendedName>
        <fullName evidence="2">histidine kinase</fullName>
        <ecNumber evidence="2">2.7.13.3</ecNumber>
    </recommendedName>
</protein>
<feature type="transmembrane region" description="Helical" evidence="9">
    <location>
        <begin position="70"/>
        <end position="90"/>
    </location>
</feature>
<dbReference type="SUPFAM" id="SSF55785">
    <property type="entry name" value="PYP-like sensor domain (PAS domain)"/>
    <property type="match status" value="1"/>
</dbReference>
<dbReference type="InterPro" id="IPR000014">
    <property type="entry name" value="PAS"/>
</dbReference>
<dbReference type="SUPFAM" id="SSF47384">
    <property type="entry name" value="Homodimeric domain of signal transducing histidine kinase"/>
    <property type="match status" value="1"/>
</dbReference>
<keyword evidence="4" id="KW-0808">Transferase</keyword>
<keyword evidence="9" id="KW-0812">Transmembrane</keyword>
<feature type="transmembrane region" description="Helical" evidence="9">
    <location>
        <begin position="6"/>
        <end position="25"/>
    </location>
</feature>
<dbReference type="InterPro" id="IPR036097">
    <property type="entry name" value="HisK_dim/P_sf"/>
</dbReference>
<keyword evidence="13" id="KW-1185">Reference proteome</keyword>
<dbReference type="AlphaFoldDB" id="A0A6M0K5X9"/>
<evidence type="ECO:0000256" key="4">
    <source>
        <dbReference type="ARBA" id="ARBA00022679"/>
    </source>
</evidence>
<dbReference type="GO" id="GO:0005524">
    <property type="term" value="F:ATP binding"/>
    <property type="evidence" value="ECO:0007669"/>
    <property type="project" value="UniProtKB-KW"/>
</dbReference>
<dbReference type="InterPro" id="IPR000700">
    <property type="entry name" value="PAS-assoc_C"/>
</dbReference>
<dbReference type="InterPro" id="IPR001610">
    <property type="entry name" value="PAC"/>
</dbReference>
<evidence type="ECO:0000256" key="8">
    <source>
        <dbReference type="ARBA" id="ARBA00023012"/>
    </source>
</evidence>
<evidence type="ECO:0000256" key="7">
    <source>
        <dbReference type="ARBA" id="ARBA00022840"/>
    </source>
</evidence>
<dbReference type="PANTHER" id="PTHR43065:SF10">
    <property type="entry name" value="PEROXIDE STRESS-ACTIVATED HISTIDINE KINASE MAK3"/>
    <property type="match status" value="1"/>
</dbReference>
<evidence type="ECO:0000259" key="11">
    <source>
        <dbReference type="PROSITE" id="PS50113"/>
    </source>
</evidence>
<dbReference type="InterPro" id="IPR013655">
    <property type="entry name" value="PAS_fold_3"/>
</dbReference>
<dbReference type="InterPro" id="IPR005467">
    <property type="entry name" value="His_kinase_dom"/>
</dbReference>
<accession>A0A6M0K5X9</accession>
<dbReference type="InterPro" id="IPR003594">
    <property type="entry name" value="HATPase_dom"/>
</dbReference>
<keyword evidence="7" id="KW-0067">ATP-binding</keyword>
<dbReference type="Gene3D" id="1.10.287.130">
    <property type="match status" value="1"/>
</dbReference>
<reference evidence="12 13" key="1">
    <citation type="submission" date="2020-02" db="EMBL/GenBank/DDBJ databases">
        <title>Genome sequences of Thiorhodococcus mannitoliphagus and Thiorhodococcus minor, purple sulfur photosynthetic bacteria in the gammaproteobacterial family, Chromatiaceae.</title>
        <authorList>
            <person name="Aviles F.A."/>
            <person name="Meyer T.E."/>
            <person name="Kyndt J.A."/>
        </authorList>
    </citation>
    <scope>NUCLEOTIDE SEQUENCE [LARGE SCALE GENOMIC DNA]</scope>
    <source>
        <strain evidence="12 13">DSM 11518</strain>
    </source>
</reference>
<dbReference type="Gene3D" id="3.30.565.10">
    <property type="entry name" value="Histidine kinase-like ATPase, C-terminal domain"/>
    <property type="match status" value="1"/>
</dbReference>
<dbReference type="EMBL" id="JAAIJQ010000157">
    <property type="protein sequence ID" value="NEV65140.1"/>
    <property type="molecule type" value="Genomic_DNA"/>
</dbReference>
<feature type="transmembrane region" description="Helical" evidence="9">
    <location>
        <begin position="149"/>
        <end position="167"/>
    </location>
</feature>
<dbReference type="EC" id="2.7.13.3" evidence="2"/>
<dbReference type="SMART" id="SM00086">
    <property type="entry name" value="PAC"/>
    <property type="match status" value="1"/>
</dbReference>
<name>A0A6M0K5X9_9GAMM</name>
<dbReference type="InterPro" id="IPR003661">
    <property type="entry name" value="HisK_dim/P_dom"/>
</dbReference>
<dbReference type="CDD" id="cd00082">
    <property type="entry name" value="HisKA"/>
    <property type="match status" value="1"/>
</dbReference>
<feature type="transmembrane region" description="Helical" evidence="9">
    <location>
        <begin position="32"/>
        <end position="50"/>
    </location>
</feature>
<dbReference type="Proteomes" id="UP000483379">
    <property type="component" value="Unassembled WGS sequence"/>
</dbReference>
<dbReference type="Gene3D" id="2.10.70.100">
    <property type="match status" value="1"/>
</dbReference>
<feature type="domain" description="PAC" evidence="11">
    <location>
        <begin position="315"/>
        <end position="367"/>
    </location>
</feature>
<sequence length="608" mass="66625">MSWITVIWSMAAGVSLTLAAVNLLVWLRDRDAVANALFSVSAVAAAVFAMQELAVMRAQTPAEFGAILRWMHVSAAMIVIAVVWFTHLYLGAGRRWLAWLITGLRLLVLIPNFVLYPNATFAEIHALNRVSFLGETLSVPMGEMNPWRSLIHLSTVLLCIFVVDAALAARKLGRGRQALLLGASMPIAIVLSATLSGLMVRGILPGPFFALVYLVLVLAMAFELSVDLLRARQVAGELRDSRERMRLAARAADLGLWEWDVVRDEIWSNDVDHTSAGIFGGKRIGLADYLELVHPDDRDRLETTIRRTMAQAWELQVEYRMIGADSTERWIVAWGKVEYGERRQPLRIRGVSVDITARKQLEAEAQRHCSQLARVQRGFVLGQLSSALAHELNQPLGAILRNAEAGEAFLRQDPPDLGEVREILADIQKDDQRAAAVIQRMRSLLQQGELRFEAIAPLELVQQAAALLEAEMGTQHVALGIAVPADLPEIRGDRIHLQQVLVNLLLNSLDAVKTANQGQRQIDVHAAQARVAMVSLVVEDSGTGLDPARLADLFEPLYTTKPDGIGLGLSLCKTIVDAHGGRISAVNRPRGGARVEVLLPVAAGNETA</sequence>
<keyword evidence="8" id="KW-0902">Two-component regulatory system</keyword>
<keyword evidence="6" id="KW-0418">Kinase</keyword>
<dbReference type="Pfam" id="PF02518">
    <property type="entry name" value="HATPase_c"/>
    <property type="match status" value="1"/>
</dbReference>
<dbReference type="Pfam" id="PF00512">
    <property type="entry name" value="HisKA"/>
    <property type="match status" value="1"/>
</dbReference>
<dbReference type="PANTHER" id="PTHR43065">
    <property type="entry name" value="SENSOR HISTIDINE KINASE"/>
    <property type="match status" value="1"/>
</dbReference>
<dbReference type="SUPFAM" id="SSF55874">
    <property type="entry name" value="ATPase domain of HSP90 chaperone/DNA topoisomerase II/histidine kinase"/>
    <property type="match status" value="1"/>
</dbReference>
<dbReference type="Gene3D" id="3.30.450.20">
    <property type="entry name" value="PAS domain"/>
    <property type="match status" value="1"/>
</dbReference>
<evidence type="ECO:0000256" key="2">
    <source>
        <dbReference type="ARBA" id="ARBA00012438"/>
    </source>
</evidence>
<evidence type="ECO:0000256" key="9">
    <source>
        <dbReference type="SAM" id="Phobius"/>
    </source>
</evidence>
<evidence type="ECO:0000259" key="10">
    <source>
        <dbReference type="PROSITE" id="PS50109"/>
    </source>
</evidence>
<dbReference type="GO" id="GO:0000155">
    <property type="term" value="F:phosphorelay sensor kinase activity"/>
    <property type="evidence" value="ECO:0007669"/>
    <property type="project" value="InterPro"/>
</dbReference>
<dbReference type="InterPro" id="IPR004358">
    <property type="entry name" value="Sig_transdc_His_kin-like_C"/>
</dbReference>
<feature type="transmembrane region" description="Helical" evidence="9">
    <location>
        <begin position="97"/>
        <end position="116"/>
    </location>
</feature>
<evidence type="ECO:0000256" key="1">
    <source>
        <dbReference type="ARBA" id="ARBA00000085"/>
    </source>
</evidence>
<evidence type="ECO:0000256" key="6">
    <source>
        <dbReference type="ARBA" id="ARBA00022777"/>
    </source>
</evidence>
<dbReference type="PRINTS" id="PR00344">
    <property type="entry name" value="BCTRLSENSOR"/>
</dbReference>
<evidence type="ECO:0000313" key="12">
    <source>
        <dbReference type="EMBL" id="NEV65140.1"/>
    </source>
</evidence>
<keyword evidence="9" id="KW-1133">Transmembrane helix</keyword>
<evidence type="ECO:0000256" key="3">
    <source>
        <dbReference type="ARBA" id="ARBA00022553"/>
    </source>
</evidence>